<keyword evidence="2" id="KW-1185">Reference proteome</keyword>
<accession>A0A1H3FVX6</accession>
<proteinExistence type="predicted"/>
<name>A0A1H3FVX6_9RHOB</name>
<reference evidence="2" key="1">
    <citation type="submission" date="2016-10" db="EMBL/GenBank/DDBJ databases">
        <authorList>
            <person name="Varghese N."/>
            <person name="Submissions S."/>
        </authorList>
    </citation>
    <scope>NUCLEOTIDE SEQUENCE [LARGE SCALE GENOMIC DNA]</scope>
    <source>
        <strain evidence="2">DSM 27839</strain>
    </source>
</reference>
<evidence type="ECO:0000313" key="1">
    <source>
        <dbReference type="EMBL" id="SDX94967.1"/>
    </source>
</evidence>
<organism evidence="1 2">
    <name type="scientific">Ruegeria halocynthiae</name>
    <dbReference type="NCBI Taxonomy" id="985054"/>
    <lineage>
        <taxon>Bacteria</taxon>
        <taxon>Pseudomonadati</taxon>
        <taxon>Pseudomonadota</taxon>
        <taxon>Alphaproteobacteria</taxon>
        <taxon>Rhodobacterales</taxon>
        <taxon>Roseobacteraceae</taxon>
        <taxon>Ruegeria</taxon>
    </lineage>
</organism>
<gene>
    <name evidence="1" type="ORF">SAMN05444358_1197</name>
</gene>
<evidence type="ECO:0000313" key="2">
    <source>
        <dbReference type="Proteomes" id="UP000183400"/>
    </source>
</evidence>
<dbReference type="EMBL" id="FNNP01000019">
    <property type="protein sequence ID" value="SDX94967.1"/>
    <property type="molecule type" value="Genomic_DNA"/>
</dbReference>
<dbReference type="AlphaFoldDB" id="A0A1H3FVX6"/>
<dbReference type="Proteomes" id="UP000183400">
    <property type="component" value="Unassembled WGS sequence"/>
</dbReference>
<protein>
    <submittedName>
        <fullName evidence="1">Uncharacterized protein</fullName>
    </submittedName>
</protein>
<sequence>MQIAIIYKGVKIGGINRGHKHNFISSNIILDGADEAVLINNGFVRKTKTQASSSHVHVYWINKIDDVEGLDNVLVHFSTSIDRRLFSTL</sequence>